<proteinExistence type="predicted"/>
<keyword evidence="4" id="KW-1185">Reference proteome</keyword>
<keyword evidence="1" id="KW-0732">Signal</keyword>
<dbReference type="NCBIfam" id="TIGR04183">
    <property type="entry name" value="Por_Secre_tail"/>
    <property type="match status" value="1"/>
</dbReference>
<accession>A0A917GM77</accession>
<dbReference type="Pfam" id="PF18962">
    <property type="entry name" value="Por_Secre_tail"/>
    <property type="match status" value="1"/>
</dbReference>
<dbReference type="RefSeq" id="WP_188464946.1">
    <property type="nucleotide sequence ID" value="NZ_BMFQ01000003.1"/>
</dbReference>
<comment type="caution">
    <text evidence="3">The sequence shown here is derived from an EMBL/GenBank/DDBJ whole genome shotgun (WGS) entry which is preliminary data.</text>
</comment>
<feature type="domain" description="Secretion system C-terminal sorting" evidence="2">
    <location>
        <begin position="214"/>
        <end position="270"/>
    </location>
</feature>
<protein>
    <recommendedName>
        <fullName evidence="2">Secretion system C-terminal sorting domain-containing protein</fullName>
    </recommendedName>
</protein>
<sequence length="271" mass="28967">MKKLYILFILLAQISYGQISIGQTSTFDIDGDFEGWGNLNSFFTPVSVANGFLTAGGTESILPGTLPPNRLIIDNITNWGGDYTTVGIGGISFKARNLSGVDMELVVLLFDDQLDENITMAESTSISIPASATSFVTYTIPLLASGLNVEGPMSLNDLLSDVFGMSITRVDDNGDGTESLEFDDIEALSVAGLSIEDYSVNASLSLIVNAGFVKVINNNTDIKTISIFDITGKLLTETPGNKVDVATFSSGFYVAHIQDDNGRVTSIKFIL</sequence>
<dbReference type="EMBL" id="BMFQ01000003">
    <property type="protein sequence ID" value="GGG50924.1"/>
    <property type="molecule type" value="Genomic_DNA"/>
</dbReference>
<dbReference type="InterPro" id="IPR026444">
    <property type="entry name" value="Secre_tail"/>
</dbReference>
<organism evidence="3 4">
    <name type="scientific">Bizionia arctica</name>
    <dbReference type="NCBI Taxonomy" id="1495645"/>
    <lineage>
        <taxon>Bacteria</taxon>
        <taxon>Pseudomonadati</taxon>
        <taxon>Bacteroidota</taxon>
        <taxon>Flavobacteriia</taxon>
        <taxon>Flavobacteriales</taxon>
        <taxon>Flavobacteriaceae</taxon>
        <taxon>Bizionia</taxon>
    </lineage>
</organism>
<evidence type="ECO:0000256" key="1">
    <source>
        <dbReference type="ARBA" id="ARBA00022729"/>
    </source>
</evidence>
<evidence type="ECO:0000313" key="4">
    <source>
        <dbReference type="Proteomes" id="UP000625976"/>
    </source>
</evidence>
<reference evidence="3" key="1">
    <citation type="journal article" date="2014" name="Int. J. Syst. Evol. Microbiol.">
        <title>Complete genome sequence of Corynebacterium casei LMG S-19264T (=DSM 44701T), isolated from a smear-ripened cheese.</title>
        <authorList>
            <consortium name="US DOE Joint Genome Institute (JGI-PGF)"/>
            <person name="Walter F."/>
            <person name="Albersmeier A."/>
            <person name="Kalinowski J."/>
            <person name="Ruckert C."/>
        </authorList>
    </citation>
    <scope>NUCLEOTIDE SEQUENCE</scope>
    <source>
        <strain evidence="3">CGMCC 1.12751</strain>
    </source>
</reference>
<evidence type="ECO:0000259" key="2">
    <source>
        <dbReference type="Pfam" id="PF18962"/>
    </source>
</evidence>
<evidence type="ECO:0000313" key="3">
    <source>
        <dbReference type="EMBL" id="GGG50924.1"/>
    </source>
</evidence>
<name>A0A917GM77_9FLAO</name>
<gene>
    <name evidence="3" type="ORF">GCM10010976_22620</name>
</gene>
<reference evidence="3" key="2">
    <citation type="submission" date="2020-09" db="EMBL/GenBank/DDBJ databases">
        <authorList>
            <person name="Sun Q."/>
            <person name="Zhou Y."/>
        </authorList>
    </citation>
    <scope>NUCLEOTIDE SEQUENCE</scope>
    <source>
        <strain evidence="3">CGMCC 1.12751</strain>
    </source>
</reference>
<dbReference type="AlphaFoldDB" id="A0A917GM77"/>
<dbReference type="Proteomes" id="UP000625976">
    <property type="component" value="Unassembled WGS sequence"/>
</dbReference>